<comment type="similarity">
    <text evidence="3">Belongs to the POU transcription factor family. Class-3 subfamily.</text>
</comment>
<dbReference type="Pfam" id="PF00157">
    <property type="entry name" value="Pou"/>
    <property type="match status" value="1"/>
</dbReference>
<evidence type="ECO:0000256" key="8">
    <source>
        <dbReference type="ARBA" id="ARBA00023159"/>
    </source>
</evidence>
<dbReference type="InterPro" id="IPR045703">
    <property type="entry name" value="POU2F1_C"/>
</dbReference>
<evidence type="ECO:0000256" key="10">
    <source>
        <dbReference type="ARBA" id="ARBA00023242"/>
    </source>
</evidence>
<comment type="caution">
    <text evidence="17">The sequence shown here is derived from an EMBL/GenBank/DDBJ whole genome shotgun (WGS) entry which is preliminary data.</text>
</comment>
<comment type="similarity">
    <text evidence="2">Belongs to the POU transcription factor family. Class-2 subfamily.</text>
</comment>
<dbReference type="SMART" id="SM00389">
    <property type="entry name" value="HOX"/>
    <property type="match status" value="1"/>
</dbReference>
<feature type="domain" description="Homeobox" evidence="15">
    <location>
        <begin position="326"/>
        <end position="387"/>
    </location>
</feature>
<keyword evidence="7 11" id="KW-0371">Homeobox</keyword>
<dbReference type="AlphaFoldDB" id="A0A8J4UN25"/>
<dbReference type="PRINTS" id="PR00028">
    <property type="entry name" value="POUDOMAIN"/>
</dbReference>
<evidence type="ECO:0000259" key="15">
    <source>
        <dbReference type="PROSITE" id="PS50071"/>
    </source>
</evidence>
<evidence type="ECO:0000256" key="11">
    <source>
        <dbReference type="PROSITE-ProRule" id="PRU00108"/>
    </source>
</evidence>
<dbReference type="PANTHER" id="PTHR11636:SF47">
    <property type="entry name" value="POU DOMAIN, CLASS 2, TRANSCRIPTION FACTOR 1"/>
    <property type="match status" value="1"/>
</dbReference>
<dbReference type="InterPro" id="IPR013847">
    <property type="entry name" value="POU"/>
</dbReference>
<dbReference type="InterPro" id="IPR010982">
    <property type="entry name" value="Lambda_DNA-bd_dom_sf"/>
</dbReference>
<protein>
    <recommendedName>
        <fullName evidence="13">POU domain protein</fullName>
    </recommendedName>
</protein>
<evidence type="ECO:0000256" key="14">
    <source>
        <dbReference type="SAM" id="MobiDB-lite"/>
    </source>
</evidence>
<evidence type="ECO:0000256" key="5">
    <source>
        <dbReference type="ARBA" id="ARBA00023015"/>
    </source>
</evidence>
<feature type="non-terminal residue" evidence="17">
    <location>
        <position position="1"/>
    </location>
</feature>
<gene>
    <name evidence="17" type="ORF">DAT39_008249</name>
</gene>
<organism evidence="17 18">
    <name type="scientific">Clarias magur</name>
    <name type="common">Asian catfish</name>
    <name type="synonym">Macropteronotus magur</name>
    <dbReference type="NCBI Taxonomy" id="1594786"/>
    <lineage>
        <taxon>Eukaryota</taxon>
        <taxon>Metazoa</taxon>
        <taxon>Chordata</taxon>
        <taxon>Craniata</taxon>
        <taxon>Vertebrata</taxon>
        <taxon>Euteleostomi</taxon>
        <taxon>Actinopterygii</taxon>
        <taxon>Neopterygii</taxon>
        <taxon>Teleostei</taxon>
        <taxon>Ostariophysi</taxon>
        <taxon>Siluriformes</taxon>
        <taxon>Clariidae</taxon>
        <taxon>Clarias</taxon>
    </lineage>
</organism>
<dbReference type="InterPro" id="IPR000972">
    <property type="entry name" value="TF_octamer"/>
</dbReference>
<feature type="domain" description="POU-specific" evidence="16">
    <location>
        <begin position="227"/>
        <end position="301"/>
    </location>
</feature>
<keyword evidence="5" id="KW-0805">Transcription regulation</keyword>
<dbReference type="Proteomes" id="UP000727407">
    <property type="component" value="Unassembled WGS sequence"/>
</dbReference>
<comment type="subcellular location">
    <subcellularLocation>
        <location evidence="1 11 12">Nucleus</location>
    </subcellularLocation>
</comment>
<dbReference type="FunFam" id="1.10.260.40:FF:000001">
    <property type="entry name" value="POU domain protein"/>
    <property type="match status" value="1"/>
</dbReference>
<evidence type="ECO:0000256" key="1">
    <source>
        <dbReference type="ARBA" id="ARBA00004123"/>
    </source>
</evidence>
<name>A0A8J4UN25_CLAMG</name>
<dbReference type="SMART" id="SM00352">
    <property type="entry name" value="POU"/>
    <property type="match status" value="1"/>
</dbReference>
<dbReference type="InterPro" id="IPR000327">
    <property type="entry name" value="POU_dom"/>
</dbReference>
<keyword evidence="9 13" id="KW-0804">Transcription</keyword>
<dbReference type="GO" id="GO:0000978">
    <property type="term" value="F:RNA polymerase II cis-regulatory region sequence-specific DNA binding"/>
    <property type="evidence" value="ECO:0007669"/>
    <property type="project" value="TreeGrafter"/>
</dbReference>
<evidence type="ECO:0000256" key="2">
    <source>
        <dbReference type="ARBA" id="ARBA00008879"/>
    </source>
</evidence>
<feature type="DNA-binding region" description="Homeobox" evidence="11">
    <location>
        <begin position="328"/>
        <end position="388"/>
    </location>
</feature>
<keyword evidence="10 11" id="KW-0539">Nucleus</keyword>
<evidence type="ECO:0000256" key="3">
    <source>
        <dbReference type="ARBA" id="ARBA00010250"/>
    </source>
</evidence>
<evidence type="ECO:0000256" key="6">
    <source>
        <dbReference type="ARBA" id="ARBA00023125"/>
    </source>
</evidence>
<evidence type="ECO:0000313" key="18">
    <source>
        <dbReference type="Proteomes" id="UP000727407"/>
    </source>
</evidence>
<feature type="compositionally biased region" description="Low complexity" evidence="14">
    <location>
        <begin position="465"/>
        <end position="478"/>
    </location>
</feature>
<dbReference type="CDD" id="cd00086">
    <property type="entry name" value="homeodomain"/>
    <property type="match status" value="1"/>
</dbReference>
<feature type="region of interest" description="Disordered" evidence="14">
    <location>
        <begin position="465"/>
        <end position="504"/>
    </location>
</feature>
<keyword evidence="8" id="KW-0010">Activator</keyword>
<dbReference type="PRINTS" id="PR00029">
    <property type="entry name" value="OCTAMER"/>
</dbReference>
<evidence type="ECO:0000256" key="13">
    <source>
        <dbReference type="RuleBase" id="RU361194"/>
    </source>
</evidence>
<evidence type="ECO:0000256" key="4">
    <source>
        <dbReference type="ARBA" id="ARBA00022473"/>
    </source>
</evidence>
<dbReference type="GO" id="GO:0005634">
    <property type="term" value="C:nucleus"/>
    <property type="evidence" value="ECO:0007669"/>
    <property type="project" value="UniProtKB-SubCell"/>
</dbReference>
<sequence length="582" mass="60634">MADGGAASQDESSGPDSRMSNPSETNKCAMESGDGNTGAQTNGLDFQRQTVQTTNAITSAQAQALLQQLTLTPAQQQLLLQQAQAQLLAAAVQQHSASQQSSTTGASISASAATPITQIPLSQPIQITPNLNLQQFVLVQPGHPIAAQLQPAQFIISQTPQGQQSLLQAQNLLTQLPQSQANLLQSQPSITLATQPATPTRTIAATPIQTLSHNQTTPKRLETPSLEEPSDLEELEQFAKTFKQRRIKLGFTQGDVGLAMGKLYGNDFSQTTISRFEALNLSFKNMCKLKPLLEKWLNDAENQTSDQGLSSPSSIGSPGLGMEGLNRRRKKRTSIETNIRVALEKSFLEQNQKPTSEEITMIADQLNMEKEVIRVWFCNRRQKEKRINPPSSGSAASTPIKAIFSPSTPLTASTASLVTSSASTVNPVLPLTSTSISSIGLTGTTLGSTTTKTASVVSTVPAVTTATSSPSLSPSPSAQQAMSAESAVTQEPASTVTQAPTTPVNALGTGQVMVAASSLSAALQGAAQLPTSASIAAMAAAAGLNPGLMASSQFAPGGALLSLAPGGLGPALMSNSTLATIQ</sequence>
<dbReference type="EMBL" id="QNUK01000099">
    <property type="protein sequence ID" value="KAF5902007.1"/>
    <property type="molecule type" value="Genomic_DNA"/>
</dbReference>
<dbReference type="SUPFAM" id="SSF46689">
    <property type="entry name" value="Homeodomain-like"/>
    <property type="match status" value="1"/>
</dbReference>
<dbReference type="Pfam" id="PF00046">
    <property type="entry name" value="Homeodomain"/>
    <property type="match status" value="1"/>
</dbReference>
<dbReference type="InterPro" id="IPR009057">
    <property type="entry name" value="Homeodomain-like_sf"/>
</dbReference>
<dbReference type="PROSITE" id="PS00035">
    <property type="entry name" value="POU_1"/>
    <property type="match status" value="1"/>
</dbReference>
<dbReference type="Gene3D" id="1.10.10.60">
    <property type="entry name" value="Homeodomain-like"/>
    <property type="match status" value="1"/>
</dbReference>
<dbReference type="FunFam" id="1.10.10.60:FF:000005">
    <property type="entry name" value="POU domain protein"/>
    <property type="match status" value="1"/>
</dbReference>
<keyword evidence="6 11" id="KW-0238">DNA-binding</keyword>
<evidence type="ECO:0000256" key="7">
    <source>
        <dbReference type="ARBA" id="ARBA00023155"/>
    </source>
</evidence>
<dbReference type="InterPro" id="IPR050255">
    <property type="entry name" value="POU_domain_TF"/>
</dbReference>
<reference evidence="17" key="1">
    <citation type="submission" date="2020-07" db="EMBL/GenBank/DDBJ databases">
        <title>Clarias magur genome sequencing, assembly and annotation.</title>
        <authorList>
            <person name="Kushwaha B."/>
            <person name="Kumar R."/>
            <person name="Das P."/>
            <person name="Joshi C.G."/>
            <person name="Kumar D."/>
            <person name="Nagpure N.S."/>
            <person name="Pandey M."/>
            <person name="Agarwal S."/>
            <person name="Srivastava S."/>
            <person name="Singh M."/>
            <person name="Sahoo L."/>
            <person name="Jayasankar P."/>
            <person name="Meher P.K."/>
            <person name="Koringa P.G."/>
            <person name="Iquebal M.A."/>
            <person name="Das S.P."/>
            <person name="Bit A."/>
            <person name="Patnaik S."/>
            <person name="Patel N."/>
            <person name="Shah T.M."/>
            <person name="Hinsu A."/>
            <person name="Jena J.K."/>
        </authorList>
    </citation>
    <scope>NUCLEOTIDE SEQUENCE</scope>
    <source>
        <strain evidence="17">CIFAMagur01</strain>
        <tissue evidence="17">Testis</tissue>
    </source>
</reference>
<dbReference type="PANTHER" id="PTHR11636">
    <property type="entry name" value="POU DOMAIN"/>
    <property type="match status" value="1"/>
</dbReference>
<dbReference type="Pfam" id="PF19536">
    <property type="entry name" value="POU2F1_C"/>
    <property type="match status" value="1"/>
</dbReference>
<dbReference type="OrthoDB" id="6358449at2759"/>
<dbReference type="Gene3D" id="1.10.260.40">
    <property type="entry name" value="lambda repressor-like DNA-binding domains"/>
    <property type="match status" value="1"/>
</dbReference>
<dbReference type="GO" id="GO:0000981">
    <property type="term" value="F:DNA-binding transcription factor activity, RNA polymerase II-specific"/>
    <property type="evidence" value="ECO:0007669"/>
    <property type="project" value="InterPro"/>
</dbReference>
<dbReference type="InterPro" id="IPR017970">
    <property type="entry name" value="Homeobox_CS"/>
</dbReference>
<feature type="region of interest" description="Disordered" evidence="14">
    <location>
        <begin position="1"/>
        <end position="42"/>
    </location>
</feature>
<dbReference type="PROSITE" id="PS50071">
    <property type="entry name" value="HOMEOBOX_2"/>
    <property type="match status" value="1"/>
</dbReference>
<feature type="compositionally biased region" description="Polar residues" evidence="14">
    <location>
        <begin position="9"/>
        <end position="26"/>
    </location>
</feature>
<keyword evidence="4" id="KW-0217">Developmental protein</keyword>
<dbReference type="SUPFAM" id="SSF47413">
    <property type="entry name" value="lambda repressor-like DNA-binding domains"/>
    <property type="match status" value="1"/>
</dbReference>
<dbReference type="PROSITE" id="PS00465">
    <property type="entry name" value="POU_2"/>
    <property type="match status" value="1"/>
</dbReference>
<accession>A0A8J4UN25</accession>
<evidence type="ECO:0000256" key="12">
    <source>
        <dbReference type="RuleBase" id="RU000682"/>
    </source>
</evidence>
<feature type="compositionally biased region" description="Low complexity" evidence="14">
    <location>
        <begin position="308"/>
        <end position="317"/>
    </location>
</feature>
<evidence type="ECO:0000313" key="17">
    <source>
        <dbReference type="EMBL" id="KAF5902007.1"/>
    </source>
</evidence>
<proteinExistence type="inferred from homology"/>
<dbReference type="InterPro" id="IPR001356">
    <property type="entry name" value="HD"/>
</dbReference>
<evidence type="ECO:0000256" key="9">
    <source>
        <dbReference type="ARBA" id="ARBA00023163"/>
    </source>
</evidence>
<feature type="compositionally biased region" description="Polar residues" evidence="14">
    <location>
        <begin position="479"/>
        <end position="504"/>
    </location>
</feature>
<feature type="region of interest" description="Disordered" evidence="14">
    <location>
        <begin position="303"/>
        <end position="333"/>
    </location>
</feature>
<feature type="region of interest" description="Disordered" evidence="14">
    <location>
        <begin position="211"/>
        <end position="231"/>
    </location>
</feature>
<dbReference type="PROSITE" id="PS00027">
    <property type="entry name" value="HOMEOBOX_1"/>
    <property type="match status" value="1"/>
</dbReference>
<evidence type="ECO:0000259" key="16">
    <source>
        <dbReference type="PROSITE" id="PS51179"/>
    </source>
</evidence>
<dbReference type="PROSITE" id="PS51179">
    <property type="entry name" value="POU_3"/>
    <property type="match status" value="1"/>
</dbReference>
<keyword evidence="18" id="KW-1185">Reference proteome</keyword>